<keyword evidence="2" id="KW-1185">Reference proteome</keyword>
<name>A0A4U0VBL4_9PEZI</name>
<dbReference type="EMBL" id="NAJN01002938">
    <property type="protein sequence ID" value="TKA46337.1"/>
    <property type="molecule type" value="Genomic_DNA"/>
</dbReference>
<dbReference type="AlphaFoldDB" id="A0A4U0VBL4"/>
<accession>A0A4U0VBL4</accession>
<organism evidence="1 2">
    <name type="scientific">Cryomyces minteri</name>
    <dbReference type="NCBI Taxonomy" id="331657"/>
    <lineage>
        <taxon>Eukaryota</taxon>
        <taxon>Fungi</taxon>
        <taxon>Dikarya</taxon>
        <taxon>Ascomycota</taxon>
        <taxon>Pezizomycotina</taxon>
        <taxon>Dothideomycetes</taxon>
        <taxon>Dothideomycetes incertae sedis</taxon>
        <taxon>Cryomyces</taxon>
    </lineage>
</organism>
<comment type="caution">
    <text evidence="1">The sequence shown here is derived from an EMBL/GenBank/DDBJ whole genome shotgun (WGS) entry which is preliminary data.</text>
</comment>
<evidence type="ECO:0000313" key="1">
    <source>
        <dbReference type="EMBL" id="TKA46337.1"/>
    </source>
</evidence>
<protein>
    <submittedName>
        <fullName evidence="1">Uncharacterized protein</fullName>
    </submittedName>
</protein>
<proteinExistence type="predicted"/>
<dbReference type="Proteomes" id="UP000308768">
    <property type="component" value="Unassembled WGS sequence"/>
</dbReference>
<gene>
    <name evidence="1" type="ORF">B0A49_13215</name>
</gene>
<sequence length="142" mass="16908">MATGIHGALHDHYARFDNDSGNHNSHAYQLFVELDYKLFNNFNYHALTAFDHNDKLLYTNSYSDEYLDENLLINDDINYYLLNKHPPDDHPFNEHPFDEHPFDKLYLEEYDNCPVDKFELHKHGATGYTTNICISYVYFYKD</sequence>
<reference evidence="1 2" key="1">
    <citation type="submission" date="2017-03" db="EMBL/GenBank/DDBJ databases">
        <title>Genomes of endolithic fungi from Antarctica.</title>
        <authorList>
            <person name="Coleine C."/>
            <person name="Masonjones S."/>
            <person name="Stajich J.E."/>
        </authorList>
    </citation>
    <scope>NUCLEOTIDE SEQUENCE [LARGE SCALE GENOMIC DNA]</scope>
    <source>
        <strain evidence="1 2">CCFEE 5187</strain>
    </source>
</reference>
<evidence type="ECO:0000313" key="2">
    <source>
        <dbReference type="Proteomes" id="UP000308768"/>
    </source>
</evidence>